<keyword evidence="2" id="KW-0378">Hydrolase</keyword>
<feature type="signal peptide" evidence="4">
    <location>
        <begin position="1"/>
        <end position="22"/>
    </location>
</feature>
<keyword evidence="2" id="KW-0645">Protease</keyword>
<name>A0ABS2D793_9SPHN</name>
<organism evidence="7 8">
    <name type="scientific">Sphingomonas longa</name>
    <dbReference type="NCBI Taxonomy" id="2778730"/>
    <lineage>
        <taxon>Bacteria</taxon>
        <taxon>Pseudomonadati</taxon>
        <taxon>Pseudomonadota</taxon>
        <taxon>Alphaproteobacteria</taxon>
        <taxon>Sphingomonadales</taxon>
        <taxon>Sphingomonadaceae</taxon>
        <taxon>Sphingomonas</taxon>
    </lineage>
</organism>
<proteinExistence type="inferred from homology"/>
<feature type="domain" description="Peptidase M16 C-terminal" evidence="6">
    <location>
        <begin position="209"/>
        <end position="383"/>
    </location>
</feature>
<dbReference type="Pfam" id="PF05193">
    <property type="entry name" value="Peptidase_M16_C"/>
    <property type="match status" value="2"/>
</dbReference>
<evidence type="ECO:0000256" key="3">
    <source>
        <dbReference type="SAM" id="MobiDB-lite"/>
    </source>
</evidence>
<feature type="domain" description="Peptidase M16 N-terminal" evidence="5">
    <location>
        <begin position="515"/>
        <end position="622"/>
    </location>
</feature>
<keyword evidence="2" id="KW-0482">Metalloprotease</keyword>
<dbReference type="InterPro" id="IPR011765">
    <property type="entry name" value="Pept_M16_N"/>
</dbReference>
<keyword evidence="8" id="KW-1185">Reference proteome</keyword>
<feature type="chain" id="PRO_5047368933" evidence="4">
    <location>
        <begin position="23"/>
        <end position="938"/>
    </location>
</feature>
<accession>A0ABS2D793</accession>
<evidence type="ECO:0000256" key="1">
    <source>
        <dbReference type="ARBA" id="ARBA00007261"/>
    </source>
</evidence>
<feature type="domain" description="Peptidase M16 C-terminal" evidence="6">
    <location>
        <begin position="662"/>
        <end position="839"/>
    </location>
</feature>
<evidence type="ECO:0000259" key="5">
    <source>
        <dbReference type="Pfam" id="PF00675"/>
    </source>
</evidence>
<feature type="region of interest" description="Disordered" evidence="3">
    <location>
        <begin position="457"/>
        <end position="478"/>
    </location>
</feature>
<dbReference type="Proteomes" id="UP000763641">
    <property type="component" value="Unassembled WGS sequence"/>
</dbReference>
<evidence type="ECO:0000256" key="2">
    <source>
        <dbReference type="ARBA" id="ARBA00023049"/>
    </source>
</evidence>
<dbReference type="PANTHER" id="PTHR11851">
    <property type="entry name" value="METALLOPROTEASE"/>
    <property type="match status" value="1"/>
</dbReference>
<dbReference type="EMBL" id="JAFEMC010000003">
    <property type="protein sequence ID" value="MBM6576763.1"/>
    <property type="molecule type" value="Genomic_DNA"/>
</dbReference>
<dbReference type="RefSeq" id="WP_204198879.1">
    <property type="nucleotide sequence ID" value="NZ_JAFEMC010000003.1"/>
</dbReference>
<dbReference type="Gene3D" id="3.30.830.10">
    <property type="entry name" value="Metalloenzyme, LuxS/M16 peptidase-like"/>
    <property type="match status" value="4"/>
</dbReference>
<dbReference type="InterPro" id="IPR011249">
    <property type="entry name" value="Metalloenz_LuxS/M16"/>
</dbReference>
<dbReference type="PANTHER" id="PTHR11851:SF49">
    <property type="entry name" value="MITOCHONDRIAL-PROCESSING PEPTIDASE SUBUNIT ALPHA"/>
    <property type="match status" value="1"/>
</dbReference>
<feature type="domain" description="Peptidase M16 N-terminal" evidence="5">
    <location>
        <begin position="51"/>
        <end position="174"/>
    </location>
</feature>
<evidence type="ECO:0000259" key="6">
    <source>
        <dbReference type="Pfam" id="PF05193"/>
    </source>
</evidence>
<comment type="similarity">
    <text evidence="1">Belongs to the peptidase M16 family.</text>
</comment>
<feature type="compositionally biased region" description="Low complexity" evidence="3">
    <location>
        <begin position="466"/>
        <end position="476"/>
    </location>
</feature>
<evidence type="ECO:0000313" key="8">
    <source>
        <dbReference type="Proteomes" id="UP000763641"/>
    </source>
</evidence>
<reference evidence="7 8" key="1">
    <citation type="submission" date="2020-12" db="EMBL/GenBank/DDBJ databases">
        <title>Sphingomonas sp.</title>
        <authorList>
            <person name="Kim M.K."/>
        </authorList>
    </citation>
    <scope>NUCLEOTIDE SEQUENCE [LARGE SCALE GENOMIC DNA]</scope>
    <source>
        <strain evidence="7 8">BT552</strain>
    </source>
</reference>
<gene>
    <name evidence="7" type="ORF">ILT43_10285</name>
</gene>
<dbReference type="InterPro" id="IPR007863">
    <property type="entry name" value="Peptidase_M16_C"/>
</dbReference>
<comment type="caution">
    <text evidence="7">The sequence shown here is derived from an EMBL/GenBank/DDBJ whole genome shotgun (WGS) entry which is preliminary data.</text>
</comment>
<keyword evidence="4" id="KW-0732">Signal</keyword>
<sequence>MTITSVALAGVAAIALASPAVAQMAQPVPAATLVKAVNLPYEEFTLPNGLRVVVHTDRKAPVVALSVWYDVGAKHEPAGKTGFAHLFEHLMFNGSENAPDDFFEPLKQVGATDFNGTTNLDRTNYYETVPTAALERALFLESDRMGYLLGAVTQAKLDEQRGVVQNEKRQGDNQPYGLVDYKITAGLLAVTHPYGHDTIGSMADLDAATLTTVRDWFRSHYGPNNAVLALAGDIDVATARRLVTKYFGAIPSGPKTAARVVPVTTLTAPKVETMKDRVAAVMISRSWTVPGSNDPQSVNLDIAANVLGGLASSRLQEALVRQEKLATSVSAYNYGYNQIGQFTIQVVVKEGVDPAKVMQRLDAITADFLKNGPTADEVSRVVTNEATGRIASLESVNGQARVLASGALLANDPGFAKKELERLAGATPASVKAAADQWLTKPSYTLTVVPGPRDAYEEAKVPPPATVTAAPETPVKGTRGGLPALGTIGELKFPAVQRAKLSNGIELIYAQQAAVPMTQMSLSFDAGAAADVPGKSGTQQLTLSSMDEGTATLSAAQLAIAKERLGASINTSFGADRTYVTLGVPSANLSPATALFADIVRRPAFADAEVARVRDQQIAQIAQELTNPGGLSQRALPPLLYGANSPYARTAGSGDARAVAGLTRADLIAFQQAWLRPDKAKLFVVSDRPLAEVQAALEPVFGDWKASGTAGVKRFEGAGTPAAPKIVLIDRPDSPQSVIVAGIPNALTGTEDLLPIQTANDALGGGFLGRLNMDLREGKHWSYGVYGIFRQLEHAAPFYVQAPVQADKTGPSIAALRGDLSGFVGAEPMTQVEFDRAISGAVRSLSGNFETGGAVLGAMQNNDLYRRPDDYYATIAQRYRGMTLPQLNTAMKAALDPSRAIWVVIGDAKVVRPQLDTLGLPVESVTAASVTGAKQETK</sequence>
<dbReference type="SUPFAM" id="SSF63411">
    <property type="entry name" value="LuxS/MPP-like metallohydrolase"/>
    <property type="match status" value="4"/>
</dbReference>
<dbReference type="InterPro" id="IPR050361">
    <property type="entry name" value="MPP/UQCRC_Complex"/>
</dbReference>
<protein>
    <submittedName>
        <fullName evidence="7">Insulinase family protein</fullName>
    </submittedName>
</protein>
<evidence type="ECO:0000256" key="4">
    <source>
        <dbReference type="SAM" id="SignalP"/>
    </source>
</evidence>
<dbReference type="Pfam" id="PF00675">
    <property type="entry name" value="Peptidase_M16"/>
    <property type="match status" value="2"/>
</dbReference>
<evidence type="ECO:0000313" key="7">
    <source>
        <dbReference type="EMBL" id="MBM6576763.1"/>
    </source>
</evidence>